<protein>
    <recommendedName>
        <fullName evidence="3">Capsule assembly protein Wzi</fullName>
    </recommendedName>
</protein>
<sequence>MSRKMKSTNLHIIFTIILLILSNRLDAQTVPLNTPVLEEYMRRQQLLGRLNEHASFAIRPLHPAYAFDRENGLDLDSTFTDLAHSEVHQVFGKNKKDHLIVMPVSIRTQYNSDYAFGLNNGAMIPNRGFQSLVSAGIFLKEGKLTVQLQPEILYAQNKEYLGFPIEHQATILYYYEYMNRIDMPERFGTGPYTRILAGQSSIRFNPGGFSIGVSTENLWWGPSRRNSLILSNNAQGFLHFTANTLKPIESPIGHFEGQLIGGLLNASGFLPPHPGYHIQGNHVLIPKRENGQRFLSGFIMSYKPKWVPGLFLGYAATNNVYLEDMDRFGDYVPFFNGQKGLNNVRNPVRDKRQQFSSGFFRWISPEGHFEFYGEYGTNGNSRRFSDFIITPERNRGFTFGFSNLMPLKKDRQFLQISAEMTQTGQTIRESIRNLDTWYIHNHVRHGYTHNGQVLGVGYGPAANVNWVELAWVKDFSRIAFHFERIVYNNDFYYFRYEESKDWRNKYVDLVPSLVADWRFGNLLAHVNFQYVNTLNYKWFLENQPDQYFVPGLDRKNFVATVGISYIFK</sequence>
<evidence type="ECO:0000313" key="1">
    <source>
        <dbReference type="EMBL" id="PSL03487.1"/>
    </source>
</evidence>
<dbReference type="EMBL" id="PYGF01000007">
    <property type="protein sequence ID" value="PSL03487.1"/>
    <property type="molecule type" value="Genomic_DNA"/>
</dbReference>
<dbReference type="AlphaFoldDB" id="A0A2P8E252"/>
<proteinExistence type="predicted"/>
<dbReference type="Pfam" id="PF14052">
    <property type="entry name" value="Caps_assemb_Wzi"/>
    <property type="match status" value="1"/>
</dbReference>
<evidence type="ECO:0000313" key="2">
    <source>
        <dbReference type="Proteomes" id="UP000240708"/>
    </source>
</evidence>
<comment type="caution">
    <text evidence="1">The sequence shown here is derived from an EMBL/GenBank/DDBJ whole genome shotgun (WGS) entry which is preliminary data.</text>
</comment>
<dbReference type="Gene3D" id="2.40.160.130">
    <property type="entry name" value="Capsule assembly protein Wzi"/>
    <property type="match status" value="1"/>
</dbReference>
<accession>A0A2P8E252</accession>
<organism evidence="1 2">
    <name type="scientific">Cecembia rubra</name>
    <dbReference type="NCBI Taxonomy" id="1485585"/>
    <lineage>
        <taxon>Bacteria</taxon>
        <taxon>Pseudomonadati</taxon>
        <taxon>Bacteroidota</taxon>
        <taxon>Cytophagia</taxon>
        <taxon>Cytophagales</taxon>
        <taxon>Cyclobacteriaceae</taxon>
        <taxon>Cecembia</taxon>
    </lineage>
</organism>
<reference evidence="1 2" key="1">
    <citation type="submission" date="2018-03" db="EMBL/GenBank/DDBJ databases">
        <title>Genomic Encyclopedia of Archaeal and Bacterial Type Strains, Phase II (KMG-II): from individual species to whole genera.</title>
        <authorList>
            <person name="Goeker M."/>
        </authorList>
    </citation>
    <scope>NUCLEOTIDE SEQUENCE [LARGE SCALE GENOMIC DNA]</scope>
    <source>
        <strain evidence="1 2">DSM 28057</strain>
    </source>
</reference>
<dbReference type="Proteomes" id="UP000240708">
    <property type="component" value="Unassembled WGS sequence"/>
</dbReference>
<gene>
    <name evidence="1" type="ORF">CLV48_107205</name>
</gene>
<dbReference type="InterPro" id="IPR038636">
    <property type="entry name" value="Wzi_sf"/>
</dbReference>
<name>A0A2P8E252_9BACT</name>
<keyword evidence="2" id="KW-1185">Reference proteome</keyword>
<evidence type="ECO:0008006" key="3">
    <source>
        <dbReference type="Google" id="ProtNLM"/>
    </source>
</evidence>
<dbReference type="InterPro" id="IPR026950">
    <property type="entry name" value="Caps_assemb_Wzi"/>
</dbReference>